<accession>F8P8W2</accession>
<sequence>MFRTGPSVTTRNIHDVASSLPGLSSSISRSENPWLDSRRKQTLLNLLDIITELNHDGALSPENDGVQVPSFEDGRDAPTVDERLQIAGAETFNKFEKRIENLDKELRNFANAARQLGSSVGILSSAFRLRERLTKILYLFRFNAACLFPRKVQRQSKESLINPNLMDRRRKATRRTSPPLSGKLMSDEALEPEKFPEQFEKFAADVATFLNCLNEFPEFTDEAVNASMRSFEGDLKYWSCCLKEYKSQFRLSAVQRYIHDLTSEIGDHIDNITVTLSMFIEIGVPTIRFAQQHAAANLLNLSTVATFFSAVTATTLQFSYGTTGSLLADTVNAFWFSSLVFSIAAAVNSLLGLTWKQAMYRSPGHRVPWWVLIWIKRSPLVFLVISVACFSAGLMLFTYSSNQGRVTNTITTLFTAVTSFGLAAVSAWFASERWTFVHHRGHMWLEDVILNATNRLFELQAVVNIKKALNWGQHRVCAAGSSLKQLPSKAASLLTFGKEGSDAGTEGTLPFTHPIGSPPSPSLIRDMSFSTETSERRMSCDSEESGVSSAPFNARERLVAAIRKVIMLQATTSAASGRYPPGDRHRTLSESRTEPMSPSRFSDPMAAFRGSRSMAVAPRLKAMRVTQEVPAHQALVRHLQFSPNGKYLATSSWDRTSIIFRVGDPFTSHRILVHTKGFIGQVAWSPSGNMVLTKLNRAIKIWTEDGVCKKTIDRPRTVQSIAWLPKGDAIVSVEVNEFIKMDQVNKIYESRVEGSVVVKLDLHGKVLDTYQFGRIKLNSVAVHPDCRRLIGVGPLLSSPSGLQPSKSRVEKRVIVYNMETKQSEHRSQTPVFNDVRDITIAKKGSVALISYEHQSPPQLWKLELVRDKEHKLSSILRPSLRLTYMPAKGPVDFSGPSYFGGQDDQLVLCAGKAGDIHIWERDTAALLHHIRPQGPSGDVTCIAWNYFADMQFMFATGSHDGTVRVWTTPDDTRPEDSPVALLTGFPPSRSPSVVSRDNRREANVIDPTSAGSPRERRPHVEIKVS</sequence>
<feature type="transmembrane region" description="Helical" evidence="5">
    <location>
        <begin position="410"/>
        <end position="430"/>
    </location>
</feature>
<dbReference type="SMART" id="SM00320">
    <property type="entry name" value="WD40"/>
    <property type="match status" value="4"/>
</dbReference>
<dbReference type="AlphaFoldDB" id="F8P8W2"/>
<dbReference type="OrthoDB" id="972532at2759"/>
<dbReference type="HOGENOM" id="CLU_008849_0_0_1"/>
<dbReference type="InterPro" id="IPR001680">
    <property type="entry name" value="WD40_rpt"/>
</dbReference>
<dbReference type="RefSeq" id="XP_007322834.1">
    <property type="nucleotide sequence ID" value="XM_007322772.1"/>
</dbReference>
<evidence type="ECO:0000256" key="2">
    <source>
        <dbReference type="ARBA" id="ARBA00022737"/>
    </source>
</evidence>
<protein>
    <recommendedName>
        <fullName evidence="7">WD40 repeat-like protein</fullName>
    </recommendedName>
</protein>
<dbReference type="GO" id="GO:0043161">
    <property type="term" value="P:proteasome-mediated ubiquitin-dependent protein catabolic process"/>
    <property type="evidence" value="ECO:0007669"/>
    <property type="project" value="TreeGrafter"/>
</dbReference>
<gene>
    <name evidence="6" type="ORF">SERLADRAFT_442251</name>
</gene>
<feature type="repeat" description="WD" evidence="3">
    <location>
        <begin position="629"/>
        <end position="662"/>
    </location>
</feature>
<feature type="transmembrane region" description="Helical" evidence="5">
    <location>
        <begin position="298"/>
        <end position="320"/>
    </location>
</feature>
<evidence type="ECO:0000256" key="1">
    <source>
        <dbReference type="ARBA" id="ARBA00022574"/>
    </source>
</evidence>
<evidence type="ECO:0000313" key="6">
    <source>
        <dbReference type="EMBL" id="EGO20868.1"/>
    </source>
</evidence>
<evidence type="ECO:0000256" key="4">
    <source>
        <dbReference type="SAM" id="MobiDB-lite"/>
    </source>
</evidence>
<feature type="compositionally biased region" description="Basic and acidic residues" evidence="4">
    <location>
        <begin position="1013"/>
        <end position="1025"/>
    </location>
</feature>
<proteinExistence type="predicted"/>
<dbReference type="EMBL" id="GL945440">
    <property type="protein sequence ID" value="EGO20868.1"/>
    <property type="molecule type" value="Genomic_DNA"/>
</dbReference>
<dbReference type="GeneID" id="18815695"/>
<dbReference type="SUPFAM" id="SSF50978">
    <property type="entry name" value="WD40 repeat-like"/>
    <property type="match status" value="1"/>
</dbReference>
<dbReference type="GO" id="GO:0034657">
    <property type="term" value="C:GID complex"/>
    <property type="evidence" value="ECO:0007669"/>
    <property type="project" value="TreeGrafter"/>
</dbReference>
<reference evidence="6" key="1">
    <citation type="submission" date="2011-04" db="EMBL/GenBank/DDBJ databases">
        <title>Evolution of plant cell wall degrading machinery underlies the functional diversity of forest fungi.</title>
        <authorList>
            <consortium name="US DOE Joint Genome Institute (JGI-PGF)"/>
            <person name="Eastwood D.C."/>
            <person name="Floudas D."/>
            <person name="Binder M."/>
            <person name="Majcherczyk A."/>
            <person name="Schneider P."/>
            <person name="Aerts A."/>
            <person name="Asiegbu F.O."/>
            <person name="Baker S.E."/>
            <person name="Barry K."/>
            <person name="Bendiksby M."/>
            <person name="Blumentritt M."/>
            <person name="Coutinho P.M."/>
            <person name="Cullen D."/>
            <person name="Cullen D."/>
            <person name="Gathman A."/>
            <person name="Goodell B."/>
            <person name="Henrissat B."/>
            <person name="Ihrmark K."/>
            <person name="Kauserud H."/>
            <person name="Kohler A."/>
            <person name="LaButti K."/>
            <person name="Lapidus A."/>
            <person name="Lavin J.L."/>
            <person name="Lee Y.-H."/>
            <person name="Lindquist E."/>
            <person name="Lilly W."/>
            <person name="Lucas S."/>
            <person name="Morin E."/>
            <person name="Murat C."/>
            <person name="Oguiza J.A."/>
            <person name="Park J."/>
            <person name="Pisabarro A.G."/>
            <person name="Riley R."/>
            <person name="Rosling A."/>
            <person name="Salamov A."/>
            <person name="Schmidt O."/>
            <person name="Schmutz J."/>
            <person name="Skrede I."/>
            <person name="Stenlid J."/>
            <person name="Wiebenga A."/>
            <person name="Xie X."/>
            <person name="Kues U."/>
            <person name="Hibbett D.S."/>
            <person name="Hoffmeister D."/>
            <person name="Hogberg N."/>
            <person name="Martin F."/>
            <person name="Grigoriev I.V."/>
            <person name="Watkinson S.C."/>
        </authorList>
    </citation>
    <scope>NUCLEOTIDE SEQUENCE</scope>
    <source>
        <strain evidence="6">S7.9</strain>
    </source>
</reference>
<dbReference type="PANTHER" id="PTHR22838">
    <property type="entry name" value="WD REPEAT PROTEIN 26-RELATED"/>
    <property type="match status" value="1"/>
</dbReference>
<dbReference type="Gene3D" id="2.130.10.10">
    <property type="entry name" value="YVTN repeat-like/Quinoprotein amine dehydrogenase"/>
    <property type="match status" value="2"/>
</dbReference>
<feature type="transmembrane region" description="Helical" evidence="5">
    <location>
        <begin position="380"/>
        <end position="398"/>
    </location>
</feature>
<feature type="region of interest" description="Disordered" evidence="4">
    <location>
        <begin position="983"/>
        <end position="1025"/>
    </location>
</feature>
<feature type="compositionally biased region" description="Basic and acidic residues" evidence="4">
    <location>
        <begin position="581"/>
        <end position="593"/>
    </location>
</feature>
<feature type="compositionally biased region" description="Low complexity" evidence="4">
    <location>
        <begin position="986"/>
        <end position="995"/>
    </location>
</feature>
<dbReference type="Pfam" id="PF00400">
    <property type="entry name" value="WD40"/>
    <property type="match status" value="2"/>
</dbReference>
<organism>
    <name type="scientific">Serpula lacrymans var. lacrymans (strain S7.9)</name>
    <name type="common">Dry rot fungus</name>
    <dbReference type="NCBI Taxonomy" id="578457"/>
    <lineage>
        <taxon>Eukaryota</taxon>
        <taxon>Fungi</taxon>
        <taxon>Dikarya</taxon>
        <taxon>Basidiomycota</taxon>
        <taxon>Agaricomycotina</taxon>
        <taxon>Agaricomycetes</taxon>
        <taxon>Agaricomycetidae</taxon>
        <taxon>Boletales</taxon>
        <taxon>Coniophorineae</taxon>
        <taxon>Serpulaceae</taxon>
        <taxon>Serpula</taxon>
    </lineage>
</organism>
<evidence type="ECO:0000256" key="3">
    <source>
        <dbReference type="PROSITE-ProRule" id="PRU00221"/>
    </source>
</evidence>
<dbReference type="Proteomes" id="UP000008064">
    <property type="component" value="Unassembled WGS sequence"/>
</dbReference>
<dbReference type="InterPro" id="IPR036322">
    <property type="entry name" value="WD40_repeat_dom_sf"/>
</dbReference>
<evidence type="ECO:0000256" key="5">
    <source>
        <dbReference type="SAM" id="Phobius"/>
    </source>
</evidence>
<name>F8P8W2_SERL9</name>
<dbReference type="PANTHER" id="PTHR22838:SF0">
    <property type="entry name" value="WD REPEAT-CONTAINING PROTEIN 26"/>
    <property type="match status" value="1"/>
</dbReference>
<keyword evidence="5" id="KW-1133">Transmembrane helix</keyword>
<keyword evidence="5" id="KW-0812">Transmembrane</keyword>
<keyword evidence="1 3" id="KW-0853">WD repeat</keyword>
<feature type="repeat" description="WD" evidence="3">
    <location>
        <begin position="953"/>
        <end position="966"/>
    </location>
</feature>
<dbReference type="InterPro" id="IPR015943">
    <property type="entry name" value="WD40/YVTN_repeat-like_dom_sf"/>
</dbReference>
<feature type="region of interest" description="Disordered" evidence="4">
    <location>
        <begin position="575"/>
        <end position="604"/>
    </location>
</feature>
<feature type="transmembrane region" description="Helical" evidence="5">
    <location>
        <begin position="332"/>
        <end position="353"/>
    </location>
</feature>
<dbReference type="KEGG" id="sla:SERLADRAFT_442251"/>
<dbReference type="PROSITE" id="PS50082">
    <property type="entry name" value="WD_REPEATS_2"/>
    <property type="match status" value="2"/>
</dbReference>
<evidence type="ECO:0008006" key="7">
    <source>
        <dbReference type="Google" id="ProtNLM"/>
    </source>
</evidence>
<keyword evidence="5" id="KW-0472">Membrane</keyword>
<keyword evidence="2" id="KW-0677">Repeat</keyword>
<dbReference type="InterPro" id="IPR051350">
    <property type="entry name" value="WD_repeat-ST_regulator"/>
</dbReference>